<dbReference type="Bgee" id="ENSMODG00000043460">
    <property type="expression patterns" value="Expressed in placenta and 23 other cell types or tissues"/>
</dbReference>
<reference evidence="2" key="3">
    <citation type="submission" date="2025-09" db="UniProtKB">
        <authorList>
            <consortium name="Ensembl"/>
        </authorList>
    </citation>
    <scope>IDENTIFICATION</scope>
</reference>
<keyword evidence="3" id="KW-1185">Reference proteome</keyword>
<dbReference type="SMART" id="SM00349">
    <property type="entry name" value="KRAB"/>
    <property type="match status" value="1"/>
</dbReference>
<reference evidence="2" key="1">
    <citation type="journal article" date="2007" name="Nature">
        <title>Genome of the marsupial Monodelphis domestica reveals innovation in non-coding sequences.</title>
        <authorList>
            <person name="Mikkelsen T.S."/>
            <person name="Wakefield M.J."/>
            <person name="Aken B."/>
            <person name="Amemiya C.T."/>
            <person name="Chang J.L."/>
            <person name="Duke S."/>
            <person name="Garber M."/>
            <person name="Gentles A.J."/>
            <person name="Goodstadt L."/>
            <person name="Heger A."/>
            <person name="Jurka J."/>
            <person name="Kamal M."/>
            <person name="Mauceli E."/>
            <person name="Searle S.M."/>
            <person name="Sharpe T."/>
            <person name="Baker M.L."/>
            <person name="Batzer M.A."/>
            <person name="Benos P.V."/>
            <person name="Belov K."/>
            <person name="Clamp M."/>
            <person name="Cook A."/>
            <person name="Cuff J."/>
            <person name="Das R."/>
            <person name="Davidow L."/>
            <person name="Deakin J.E."/>
            <person name="Fazzari M.J."/>
            <person name="Glass J.L."/>
            <person name="Grabherr M."/>
            <person name="Greally J.M."/>
            <person name="Gu W."/>
            <person name="Hore T.A."/>
            <person name="Huttley G.A."/>
            <person name="Kleber M."/>
            <person name="Jirtle R.L."/>
            <person name="Koina E."/>
            <person name="Lee J.T."/>
            <person name="Mahony S."/>
            <person name="Marra M.A."/>
            <person name="Miller R.D."/>
            <person name="Nicholls R.D."/>
            <person name="Oda M."/>
            <person name="Papenfuss A.T."/>
            <person name="Parra Z.E."/>
            <person name="Pollock D.D."/>
            <person name="Ray D.A."/>
            <person name="Schein J.E."/>
            <person name="Speed T.P."/>
            <person name="Thompson K."/>
            <person name="VandeBerg J.L."/>
            <person name="Wade C.M."/>
            <person name="Walker J.A."/>
            <person name="Waters P.D."/>
            <person name="Webber C."/>
            <person name="Weidman J.R."/>
            <person name="Xie X."/>
            <person name="Zody M.C."/>
            <person name="Baldwin J."/>
            <person name="Abdouelleil A."/>
            <person name="Abdulkadir J."/>
            <person name="Abebe A."/>
            <person name="Abera B."/>
            <person name="Abreu J."/>
            <person name="Acer S.C."/>
            <person name="Aftuck L."/>
            <person name="Alexander A."/>
            <person name="An P."/>
            <person name="Anderson E."/>
            <person name="Anderson S."/>
            <person name="Arachi H."/>
            <person name="Azer M."/>
            <person name="Bachantsang P."/>
            <person name="Barry A."/>
            <person name="Bayul T."/>
            <person name="Berlin A."/>
            <person name="Bessette D."/>
            <person name="Bloom T."/>
            <person name="Bloom T."/>
            <person name="Boguslavskiy L."/>
            <person name="Bonnet C."/>
            <person name="Boukhgalter B."/>
            <person name="Bourzgui I."/>
            <person name="Brown A."/>
            <person name="Cahill P."/>
            <person name="Channer S."/>
            <person name="Cheshatsang Y."/>
            <person name="Chuda L."/>
            <person name="Citroen M."/>
            <person name="Collymore A."/>
            <person name="Cooke P."/>
            <person name="Costello M."/>
            <person name="D'Aco K."/>
            <person name="Daza R."/>
            <person name="De Haan G."/>
            <person name="DeGray S."/>
            <person name="DeMaso C."/>
            <person name="Dhargay N."/>
            <person name="Dooley K."/>
            <person name="Dooley E."/>
            <person name="Doricent M."/>
            <person name="Dorje P."/>
            <person name="Dorjee K."/>
            <person name="Dupes A."/>
            <person name="Elong R."/>
            <person name="Falk J."/>
            <person name="Farina A."/>
            <person name="Faro S."/>
            <person name="Ferguson D."/>
            <person name="Fisher S."/>
            <person name="Foley C.D."/>
            <person name="Franke A."/>
            <person name="Friedrich D."/>
            <person name="Gadbois L."/>
            <person name="Gearin G."/>
            <person name="Gearin C.R."/>
            <person name="Giannoukos G."/>
            <person name="Goode T."/>
            <person name="Graham J."/>
            <person name="Grandbois E."/>
            <person name="Grewal S."/>
            <person name="Gyaltsen K."/>
            <person name="Hafez N."/>
            <person name="Hagos B."/>
            <person name="Hall J."/>
            <person name="Henson C."/>
            <person name="Hollinger A."/>
            <person name="Honan T."/>
            <person name="Huard M.D."/>
            <person name="Hughes L."/>
            <person name="Hurhula B."/>
            <person name="Husby M.E."/>
            <person name="Kamat A."/>
            <person name="Kanga B."/>
            <person name="Kashin S."/>
            <person name="Khazanovich D."/>
            <person name="Kisner P."/>
            <person name="Lance K."/>
            <person name="Lara M."/>
            <person name="Lee W."/>
            <person name="Lennon N."/>
            <person name="Letendre F."/>
            <person name="LeVine R."/>
            <person name="Lipovsky A."/>
            <person name="Liu X."/>
            <person name="Liu J."/>
            <person name="Liu S."/>
            <person name="Lokyitsang T."/>
            <person name="Lokyitsang Y."/>
            <person name="Lubonja R."/>
            <person name="Lui A."/>
            <person name="MacDonald P."/>
            <person name="Magnisalis V."/>
            <person name="Maru K."/>
            <person name="Matthews C."/>
            <person name="McCusker W."/>
            <person name="McDonough S."/>
            <person name="Mehta T."/>
            <person name="Meldrim J."/>
            <person name="Meneus L."/>
            <person name="Mihai O."/>
            <person name="Mihalev A."/>
            <person name="Mihova T."/>
            <person name="Mittelman R."/>
            <person name="Mlenga V."/>
            <person name="Montmayeur A."/>
            <person name="Mulrain L."/>
            <person name="Navidi A."/>
            <person name="Naylor J."/>
            <person name="Negash T."/>
            <person name="Nguyen T."/>
            <person name="Nguyen N."/>
            <person name="Nicol R."/>
            <person name="Norbu C."/>
            <person name="Norbu N."/>
            <person name="Novod N."/>
            <person name="O'Neill B."/>
            <person name="Osman S."/>
            <person name="Markiewicz E."/>
            <person name="Oyono O.L."/>
            <person name="Patti C."/>
            <person name="Phunkhang P."/>
            <person name="Pierre F."/>
            <person name="Priest M."/>
            <person name="Raghuraman S."/>
            <person name="Rege F."/>
            <person name="Reyes R."/>
            <person name="Rise C."/>
            <person name="Rogov P."/>
            <person name="Ross K."/>
            <person name="Ryan E."/>
            <person name="Settipalli S."/>
            <person name="Shea T."/>
            <person name="Sherpa N."/>
            <person name="Shi L."/>
            <person name="Shih D."/>
            <person name="Sparrow T."/>
            <person name="Spaulding J."/>
            <person name="Stalker J."/>
            <person name="Stange-Thomann N."/>
            <person name="Stavropoulos S."/>
            <person name="Stone C."/>
            <person name="Strader C."/>
            <person name="Tesfaye S."/>
            <person name="Thomson T."/>
            <person name="Thoulutsang Y."/>
            <person name="Thoulutsang D."/>
            <person name="Topham K."/>
            <person name="Topping I."/>
            <person name="Tsamla T."/>
            <person name="Vassiliev H."/>
            <person name="Vo A."/>
            <person name="Wangchuk T."/>
            <person name="Wangdi T."/>
            <person name="Weiand M."/>
            <person name="Wilkinson J."/>
            <person name="Wilson A."/>
            <person name="Yadav S."/>
            <person name="Young G."/>
            <person name="Yu Q."/>
            <person name="Zembek L."/>
            <person name="Zhong D."/>
            <person name="Zimmer A."/>
            <person name="Zwirko Z."/>
            <person name="Jaffe D.B."/>
            <person name="Alvarez P."/>
            <person name="Brockman W."/>
            <person name="Butler J."/>
            <person name="Chin C."/>
            <person name="Gnerre S."/>
            <person name="MacCallum I."/>
            <person name="Graves J.A."/>
            <person name="Ponting C.P."/>
            <person name="Breen M."/>
            <person name="Samollow P.B."/>
            <person name="Lander E.S."/>
            <person name="Lindblad-Toh K."/>
        </authorList>
    </citation>
    <scope>NUCLEOTIDE SEQUENCE [LARGE SCALE GENOMIC DNA]</scope>
</reference>
<sequence length="129" mass="14511">MGSLESQGMALERDRLPAQEVVTFQDVAVDFTRGEWRLLSPPQKELYKEVMLENAWNLLSVGLPALPEDVISYLEQREAPWMLEREGPRSCCPVCLECGWYAVNRCHRRCSSASVPGLVSSGMMCFVGN</sequence>
<dbReference type="SUPFAM" id="SSF109640">
    <property type="entry name" value="KRAB domain (Kruppel-associated box)"/>
    <property type="match status" value="1"/>
</dbReference>
<dbReference type="Pfam" id="PF01352">
    <property type="entry name" value="KRAB"/>
    <property type="match status" value="1"/>
</dbReference>
<dbReference type="InterPro" id="IPR001909">
    <property type="entry name" value="KRAB"/>
</dbReference>
<accession>A0A5F8GZX3</accession>
<dbReference type="Proteomes" id="UP000002280">
    <property type="component" value="Unplaced"/>
</dbReference>
<dbReference type="AlphaFoldDB" id="A0A5F8GZX3"/>
<dbReference type="PANTHER" id="PTHR23232:SF117">
    <property type="entry name" value="KRAB DOMAIN-CONTAINING PROTEIN"/>
    <property type="match status" value="1"/>
</dbReference>
<dbReference type="InterPro" id="IPR036051">
    <property type="entry name" value="KRAB_dom_sf"/>
</dbReference>
<dbReference type="InterPro" id="IPR050169">
    <property type="entry name" value="Krueppel_C2H2_ZnF"/>
</dbReference>
<protein>
    <recommendedName>
        <fullName evidence="1">KRAB domain-containing protein</fullName>
    </recommendedName>
</protein>
<name>A0A5F8GZX3_MONDO</name>
<dbReference type="Ensembl" id="ENSMODT00000060040.1">
    <property type="protein sequence ID" value="ENSMODP00000052661.1"/>
    <property type="gene ID" value="ENSMODG00000043460.1"/>
</dbReference>
<evidence type="ECO:0000259" key="1">
    <source>
        <dbReference type="PROSITE" id="PS50805"/>
    </source>
</evidence>
<reference evidence="2" key="2">
    <citation type="submission" date="2025-08" db="UniProtKB">
        <authorList>
            <consortium name="Ensembl"/>
        </authorList>
    </citation>
    <scope>IDENTIFICATION</scope>
</reference>
<dbReference type="GO" id="GO:0006355">
    <property type="term" value="P:regulation of DNA-templated transcription"/>
    <property type="evidence" value="ECO:0007669"/>
    <property type="project" value="InterPro"/>
</dbReference>
<evidence type="ECO:0000313" key="2">
    <source>
        <dbReference type="Ensembl" id="ENSMODP00000052661.1"/>
    </source>
</evidence>
<dbReference type="GeneTree" id="ENSGT00940000155965"/>
<proteinExistence type="predicted"/>
<dbReference type="PROSITE" id="PS50805">
    <property type="entry name" value="KRAB"/>
    <property type="match status" value="1"/>
</dbReference>
<evidence type="ECO:0000313" key="3">
    <source>
        <dbReference type="Proteomes" id="UP000002280"/>
    </source>
</evidence>
<dbReference type="Gene3D" id="6.10.140.140">
    <property type="match status" value="1"/>
</dbReference>
<organism evidence="2 3">
    <name type="scientific">Monodelphis domestica</name>
    <name type="common">Gray short-tailed opossum</name>
    <dbReference type="NCBI Taxonomy" id="13616"/>
    <lineage>
        <taxon>Eukaryota</taxon>
        <taxon>Metazoa</taxon>
        <taxon>Chordata</taxon>
        <taxon>Craniata</taxon>
        <taxon>Vertebrata</taxon>
        <taxon>Euteleostomi</taxon>
        <taxon>Mammalia</taxon>
        <taxon>Metatheria</taxon>
        <taxon>Didelphimorphia</taxon>
        <taxon>Didelphidae</taxon>
        <taxon>Monodelphis</taxon>
    </lineage>
</organism>
<dbReference type="CDD" id="cd07765">
    <property type="entry name" value="KRAB_A-box"/>
    <property type="match status" value="1"/>
</dbReference>
<dbReference type="PANTHER" id="PTHR23232">
    <property type="entry name" value="KRAB DOMAIN C2H2 ZINC FINGER"/>
    <property type="match status" value="1"/>
</dbReference>
<feature type="domain" description="KRAB" evidence="1">
    <location>
        <begin position="22"/>
        <end position="93"/>
    </location>
</feature>